<protein>
    <submittedName>
        <fullName evidence="2">ACT domain-containing protein</fullName>
    </submittedName>
</protein>
<proteinExistence type="predicted"/>
<gene>
    <name evidence="2" type="ORF">I2H38_05645</name>
</gene>
<organism evidence="2 3">
    <name type="scientific">Microvirga alba</name>
    <dbReference type="NCBI Taxonomy" id="2791025"/>
    <lineage>
        <taxon>Bacteria</taxon>
        <taxon>Pseudomonadati</taxon>
        <taxon>Pseudomonadota</taxon>
        <taxon>Alphaproteobacteria</taxon>
        <taxon>Hyphomicrobiales</taxon>
        <taxon>Methylobacteriaceae</taxon>
        <taxon>Microvirga</taxon>
    </lineage>
</organism>
<dbReference type="PANTHER" id="PTHR39199">
    <property type="entry name" value="BLR5128 PROTEIN"/>
    <property type="match status" value="1"/>
</dbReference>
<dbReference type="RefSeq" id="WP_196270850.1">
    <property type="nucleotide sequence ID" value="NZ_JADQDO010000002.1"/>
</dbReference>
<dbReference type="AlphaFoldDB" id="A0A931BPC5"/>
<accession>A0A931BPC5</accession>
<feature type="domain" description="DUF2241" evidence="1">
    <location>
        <begin position="2"/>
        <end position="70"/>
    </location>
</feature>
<dbReference type="Pfam" id="PF10000">
    <property type="entry name" value="ACT_3"/>
    <property type="match status" value="1"/>
</dbReference>
<dbReference type="Gene3D" id="3.30.2130.10">
    <property type="entry name" value="VC0802-like"/>
    <property type="match status" value="1"/>
</dbReference>
<evidence type="ECO:0000313" key="3">
    <source>
        <dbReference type="Proteomes" id="UP000599312"/>
    </source>
</evidence>
<reference evidence="2" key="1">
    <citation type="submission" date="2020-11" db="EMBL/GenBank/DDBJ databases">
        <authorList>
            <person name="Kim M.K."/>
        </authorList>
    </citation>
    <scope>NUCLEOTIDE SEQUENCE</scope>
    <source>
        <strain evidence="2">BT350</strain>
    </source>
</reference>
<dbReference type="EMBL" id="JADQDO010000002">
    <property type="protein sequence ID" value="MBF9232860.1"/>
    <property type="molecule type" value="Genomic_DNA"/>
</dbReference>
<dbReference type="InterPro" id="IPR018717">
    <property type="entry name" value="DUF2241"/>
</dbReference>
<dbReference type="PANTHER" id="PTHR39199:SF1">
    <property type="entry name" value="BLR5128 PROTEIN"/>
    <property type="match status" value="1"/>
</dbReference>
<evidence type="ECO:0000313" key="2">
    <source>
        <dbReference type="EMBL" id="MBF9232860.1"/>
    </source>
</evidence>
<keyword evidence="3" id="KW-1185">Reference proteome</keyword>
<name>A0A931BPC5_9HYPH</name>
<dbReference type="Proteomes" id="UP000599312">
    <property type="component" value="Unassembled WGS sequence"/>
</dbReference>
<dbReference type="InterPro" id="IPR045865">
    <property type="entry name" value="ACT-like_dom_sf"/>
</dbReference>
<sequence>MAGETDLQRLIASMTPVLTPGTYVFATTDNPGPDLVAAALMLFREDEGVTLIVPQALAEAHGLKAIYPCRCITLSIHSSLEAVGFLAAITSALAQAGIGVNPVSAFFHDHLFIAEDRAAEAMEILRGLSAQAGD</sequence>
<dbReference type="SUPFAM" id="SSF55021">
    <property type="entry name" value="ACT-like"/>
    <property type="match status" value="2"/>
</dbReference>
<evidence type="ECO:0000259" key="1">
    <source>
        <dbReference type="Pfam" id="PF10000"/>
    </source>
</evidence>
<comment type="caution">
    <text evidence="2">The sequence shown here is derived from an EMBL/GenBank/DDBJ whole genome shotgun (WGS) entry which is preliminary data.</text>
</comment>